<dbReference type="SUPFAM" id="SSF48179">
    <property type="entry name" value="6-phosphogluconate dehydrogenase C-terminal domain-like"/>
    <property type="match status" value="1"/>
</dbReference>
<dbReference type="InterPro" id="IPR008927">
    <property type="entry name" value="6-PGluconate_DH-like_C_sf"/>
</dbReference>
<protein>
    <recommendedName>
        <fullName evidence="4">DUF2520 domain-containing protein</fullName>
    </recommendedName>
</protein>
<dbReference type="PANTHER" id="PTHR40459">
    <property type="entry name" value="CONSERVED HYPOTHETICAL ALANINE AND LEUCINE RICH PROTEIN"/>
    <property type="match status" value="1"/>
</dbReference>
<dbReference type="Pfam" id="PF10727">
    <property type="entry name" value="Rossmann-like"/>
    <property type="match status" value="1"/>
</dbReference>
<organism evidence="3">
    <name type="scientific">gut metagenome</name>
    <dbReference type="NCBI Taxonomy" id="749906"/>
    <lineage>
        <taxon>unclassified sequences</taxon>
        <taxon>metagenomes</taxon>
        <taxon>organismal metagenomes</taxon>
    </lineage>
</organism>
<dbReference type="Pfam" id="PF10728">
    <property type="entry name" value="DUF2520"/>
    <property type="match status" value="1"/>
</dbReference>
<evidence type="ECO:0008006" key="4">
    <source>
        <dbReference type="Google" id="ProtNLM"/>
    </source>
</evidence>
<sequence length="268" mass="29224">MRNISLRVCLIGAGNVATHLGAALRQASCQIVGVYSRTYSHAAQLAQQLACNYPFDVIEQLPVADIYLFAVKDDVLPSLVKLVAQCKESAGALFVHTAGSVPLAVLSEQVGRAAVLYPMQTFSKQRAVSFAHLPLFIEASTTEALAVVRELASSLSDQVTELTSEQRKMLHLAAVFACNFSNHCYALAAELLAKEHINPDCLLSLIDETAQKVHEMPAVSAQTGPAVRWDESVMARHLELLQDNPALQQVYQVLSKSIHQLHHDSIRS</sequence>
<comment type="caution">
    <text evidence="3">The sequence shown here is derived from an EMBL/GenBank/DDBJ whole genome shotgun (WGS) entry which is preliminary data.</text>
</comment>
<accession>J9C550</accession>
<evidence type="ECO:0000259" key="1">
    <source>
        <dbReference type="Pfam" id="PF10727"/>
    </source>
</evidence>
<feature type="domain" description="Putative oxidoreductase/dehydrogenase Rossmann-like" evidence="1">
    <location>
        <begin position="2"/>
        <end position="108"/>
    </location>
</feature>
<evidence type="ECO:0000259" key="2">
    <source>
        <dbReference type="Pfam" id="PF10728"/>
    </source>
</evidence>
<dbReference type="InterPro" id="IPR019665">
    <property type="entry name" value="OxRdtase/DH_put_Rossmann_dom"/>
</dbReference>
<dbReference type="SUPFAM" id="SSF51735">
    <property type="entry name" value="NAD(P)-binding Rossmann-fold domains"/>
    <property type="match status" value="1"/>
</dbReference>
<dbReference type="AlphaFoldDB" id="J9C550"/>
<proteinExistence type="predicted"/>
<dbReference type="Gene3D" id="1.10.1040.20">
    <property type="entry name" value="ProC-like, C-terminal domain"/>
    <property type="match status" value="1"/>
</dbReference>
<feature type="domain" description="DUF2520" evidence="2">
    <location>
        <begin position="134"/>
        <end position="258"/>
    </location>
</feature>
<dbReference type="Gene3D" id="3.40.50.720">
    <property type="entry name" value="NAD(P)-binding Rossmann-like Domain"/>
    <property type="match status" value="1"/>
</dbReference>
<dbReference type="EMBL" id="AMCI01006093">
    <property type="protein sequence ID" value="EJW94945.1"/>
    <property type="molecule type" value="Genomic_DNA"/>
</dbReference>
<dbReference type="PANTHER" id="PTHR40459:SF1">
    <property type="entry name" value="CONSERVED HYPOTHETICAL ALANINE AND LEUCINE RICH PROTEIN"/>
    <property type="match status" value="1"/>
</dbReference>
<dbReference type="InterPro" id="IPR036291">
    <property type="entry name" value="NAD(P)-bd_dom_sf"/>
</dbReference>
<evidence type="ECO:0000313" key="3">
    <source>
        <dbReference type="EMBL" id="EJW94945.1"/>
    </source>
</evidence>
<gene>
    <name evidence="3" type="ORF">EVA_16954</name>
</gene>
<dbReference type="InterPro" id="IPR037108">
    <property type="entry name" value="TM1727-like_C_sf"/>
</dbReference>
<dbReference type="InterPro" id="IPR018931">
    <property type="entry name" value="DUF2520"/>
</dbReference>
<reference evidence="3" key="1">
    <citation type="journal article" date="2012" name="PLoS ONE">
        <title>Gene sets for utilization of primary and secondary nutrition supplies in the distal gut of endangered iberian lynx.</title>
        <authorList>
            <person name="Alcaide M."/>
            <person name="Messina E."/>
            <person name="Richter M."/>
            <person name="Bargiela R."/>
            <person name="Peplies J."/>
            <person name="Huws S.A."/>
            <person name="Newbold C.J."/>
            <person name="Golyshin P.N."/>
            <person name="Simon M.A."/>
            <person name="Lopez G."/>
            <person name="Yakimov M.M."/>
            <person name="Ferrer M."/>
        </authorList>
    </citation>
    <scope>NUCLEOTIDE SEQUENCE</scope>
</reference>
<name>J9C550_9ZZZZ</name>